<dbReference type="Proteomes" id="UP001156141">
    <property type="component" value="Unassembled WGS sequence"/>
</dbReference>
<dbReference type="Pfam" id="PF02412">
    <property type="entry name" value="TSP_3"/>
    <property type="match status" value="1"/>
</dbReference>
<reference evidence="8" key="1">
    <citation type="submission" date="2022-02" db="EMBL/GenBank/DDBJ databases">
        <title>Aestuariibaculum sp., a marine bacterium isolated from sediment in Guangxi.</title>
        <authorList>
            <person name="Ying J."/>
        </authorList>
    </citation>
    <scope>NUCLEOTIDE SEQUENCE</scope>
    <source>
        <strain evidence="8">L182</strain>
    </source>
</reference>
<keyword evidence="1 5" id="KW-0732">Signal</keyword>
<sequence length="1841" mass="197048">MKQKLSFIFVISLLCAAFMAHGQITNSVTYDFTDGTIITNQTSADGKLTLGGTYIYHGTSYGLDLKLGNEISINVDGSCTIRFLGSQYSGLNMVGTAVTTGDLGEQVTKVVNDKSDTYDFVYSGPAATLNFKTIAGTGNDTYLPSIEVIPVQLGKDFPTAEKNIAYKFDLRDESIIPSTYPGNVYELGLFKIDAGCCNAYAYHGTQHGIQFKDGNMITLQVSGNSYIRLAGDQYSGGTITATSSTGTFDISSQPHQTATTYPQGADGGPWVDFLYVGTAGTVTLTNTGSTSYLPYIEISPVPYEVSLTPWVQKSGTVTINGTEIGFTSGIDDGSNATITLNEGTVISATNEAASVLINLAGQELSSYTPAVTGDIASATISGDILTLNFTDQASNPTSFQITISDNSSSVTAEPGTLYTYNFADGSEIPQTSYSSLRYSTFVTSDGIVTINSNTTTESSKFGFHDATHGLVAFPGNSFDMVVAGNATISFIVDIYGSATDAVFEFTDADSNVLGSIAAQNIGISDAFASSFSYTGPAGKITATLKSTNFPTAEIYLHGLTIENAAAINPSNGLPDVWDFGAVQLDDSQYNNKLTEDAINAWYDASINPGTAGVTLPSFTAGVLSWVGGSSDRLRTSNTNLSRYDENLSGVSEYTGRIYVNATGATGRYLSIALSEDDELTIWGLSQNGSGKLHFEYVPDPSAQNDIVDLPGTLTEINFVAKAAGTYHIYDSADKPSYYHIVRKDATYLSLSGAVDTSMATDIPSGYSILFTNEAGKTWETLVNNGNYQLDLPVGYTYEMSLANANGYIISNGTSLSIDESTTAYNISIQKVDLYNVTGAITGLDSNITSLNLTFTPDPNANTVFTPQVNIDTNAATYTVQLEANLEYTITAEGVNDYFIPLNTVTIPASDSAQDIAFEAKPTYAVTVETPGLDADQKSKLSISFENLNETGYSYTFNDVSTVTLRNGVYAISTSGLDEYPIELALTSNLEINDAAQTKTLTFNPVSNWPFNDADITTSTLFYKGLSFTGTAGTIKNERAKGHLSCTAGGEINVPLQFGEKMIVTYYYAANFSIDGGTAITTSSGSTSQFESVEYKYTGTSAGTATIAILATTYITNIQVVPVVDYNPELRVGVDKDYQTINGALNAIARMDRPNNERVTVLIDAGNYEEMVVIDNPNISLKNASPEPSIALKNKGVDIDDNAVRITSYYGYGYNYFSQGTDNKWNAEALAVNKENGYQLYTNVSGTTNASYWNATLVVKSTGFIAEDIIIENSFNQYISKKESEDIVELGNGNKGVRPTDYGNTNVQDRSFVERAAAIGIANGADQVILNKCRIVGRQDSFYGGSNSRVVAYKGAYMGAVDYIFGGMTAVFYQSDFVLNTSDVSSDAAYITAAQQGSGRGFLMYECNVISTIPGINTASSQGAKPGYFGRPWQATTSEVVFYKTNIDVSTFNGFEGKSLIDAEGWRNTLGGESALMYEYGSIEKSGEDNSANRASWSTILSSSTLTDGTEITTFNFTKGNDDWDPIPTLIENEDSDNDGVADAVDNCIDTYNPDQADMDNDGIGDVCDDSDGDGLVDSEDNCPNSTEGANIDVFGCEVFELPADNYSIVTTASTCNGGNNGSISVSAANTNYTYNVNITGSANYTMTLSSSNDFAQRVSELGSGTYTICITIEGIDDYEQCFNVTLNGPEPLTTYSVVNHDNNTITLTMSGASVYHIEHNGKTTSTSKSEIVLELTSGTNTVAVTTDEVCQGKFFEQIFVSESISAYPNPTRGYIQIYVGGTDDSVNVGLFDITGRNLLSKSESIPSNRVIELNISMMKSGSYLLSLDGKTVKKSVKIIKE</sequence>
<dbReference type="Gene3D" id="2.160.20.10">
    <property type="entry name" value="Single-stranded right-handed beta-helix, Pectin lyase-like"/>
    <property type="match status" value="1"/>
</dbReference>
<dbReference type="EMBL" id="JAKVQD010000001">
    <property type="protein sequence ID" value="MCH4551718.1"/>
    <property type="molecule type" value="Genomic_DNA"/>
</dbReference>
<keyword evidence="9" id="KW-1185">Reference proteome</keyword>
<evidence type="ECO:0000256" key="4">
    <source>
        <dbReference type="ARBA" id="ARBA00023085"/>
    </source>
</evidence>
<dbReference type="Pfam" id="PF01095">
    <property type="entry name" value="Pectinesterase"/>
    <property type="match status" value="1"/>
</dbReference>
<dbReference type="Gene3D" id="4.10.1080.10">
    <property type="entry name" value="TSP type-3 repeat"/>
    <property type="match status" value="1"/>
</dbReference>
<keyword evidence="2" id="KW-0378">Hydrolase</keyword>
<keyword evidence="3" id="KW-0106">Calcium</keyword>
<dbReference type="InterPro" id="IPR011050">
    <property type="entry name" value="Pectin_lyase_fold/virulence"/>
</dbReference>
<dbReference type="InterPro" id="IPR028974">
    <property type="entry name" value="TSP_type-3_rpt"/>
</dbReference>
<dbReference type="Pfam" id="PF18962">
    <property type="entry name" value="Por_Secre_tail"/>
    <property type="match status" value="1"/>
</dbReference>
<dbReference type="SUPFAM" id="SSF51126">
    <property type="entry name" value="Pectin lyase-like"/>
    <property type="match status" value="1"/>
</dbReference>
<dbReference type="InterPro" id="IPR012334">
    <property type="entry name" value="Pectin_lyas_fold"/>
</dbReference>
<feature type="signal peptide" evidence="5">
    <location>
        <begin position="1"/>
        <end position="22"/>
    </location>
</feature>
<accession>A0ABS9RFI5</accession>
<evidence type="ECO:0000313" key="9">
    <source>
        <dbReference type="Proteomes" id="UP001156141"/>
    </source>
</evidence>
<evidence type="ECO:0000259" key="6">
    <source>
        <dbReference type="Pfam" id="PF01095"/>
    </source>
</evidence>
<evidence type="ECO:0000259" key="7">
    <source>
        <dbReference type="Pfam" id="PF18962"/>
    </source>
</evidence>
<evidence type="ECO:0000313" key="8">
    <source>
        <dbReference type="EMBL" id="MCH4551718.1"/>
    </source>
</evidence>
<evidence type="ECO:0000256" key="2">
    <source>
        <dbReference type="ARBA" id="ARBA00022801"/>
    </source>
</evidence>
<feature type="chain" id="PRO_5047331909" evidence="5">
    <location>
        <begin position="23"/>
        <end position="1841"/>
    </location>
</feature>
<protein>
    <submittedName>
        <fullName evidence="8">Pectinesterase family protein</fullName>
    </submittedName>
</protein>
<proteinExistence type="predicted"/>
<feature type="domain" description="Secretion system C-terminal sorting" evidence="7">
    <location>
        <begin position="1767"/>
        <end position="1839"/>
    </location>
</feature>
<dbReference type="InterPro" id="IPR026444">
    <property type="entry name" value="Secre_tail"/>
</dbReference>
<keyword evidence="4" id="KW-0063">Aspartyl esterase</keyword>
<dbReference type="RefSeq" id="WP_240572045.1">
    <property type="nucleotide sequence ID" value="NZ_CP136709.1"/>
</dbReference>
<dbReference type="PANTHER" id="PTHR10199">
    <property type="entry name" value="THROMBOSPONDIN"/>
    <property type="match status" value="1"/>
</dbReference>
<evidence type="ECO:0000256" key="5">
    <source>
        <dbReference type="SAM" id="SignalP"/>
    </source>
</evidence>
<comment type="caution">
    <text evidence="8">The sequence shown here is derived from an EMBL/GenBank/DDBJ whole genome shotgun (WGS) entry which is preliminary data.</text>
</comment>
<organism evidence="8 9">
    <name type="scientific">Aestuariibaculum lutulentum</name>
    <dbReference type="NCBI Taxonomy" id="2920935"/>
    <lineage>
        <taxon>Bacteria</taxon>
        <taxon>Pseudomonadati</taxon>
        <taxon>Bacteroidota</taxon>
        <taxon>Flavobacteriia</taxon>
        <taxon>Flavobacteriales</taxon>
        <taxon>Flavobacteriaceae</taxon>
    </lineage>
</organism>
<dbReference type="NCBIfam" id="TIGR04183">
    <property type="entry name" value="Por_Secre_tail"/>
    <property type="match status" value="1"/>
</dbReference>
<feature type="domain" description="Pectinesterase catalytic" evidence="6">
    <location>
        <begin position="1313"/>
        <end position="1520"/>
    </location>
</feature>
<gene>
    <name evidence="8" type="ORF">MKW35_03730</name>
</gene>
<name>A0ABS9RFI5_9FLAO</name>
<dbReference type="SUPFAM" id="SSF103647">
    <property type="entry name" value="TSP type-3 repeat"/>
    <property type="match status" value="1"/>
</dbReference>
<evidence type="ECO:0000256" key="1">
    <source>
        <dbReference type="ARBA" id="ARBA00022729"/>
    </source>
</evidence>
<dbReference type="InterPro" id="IPR003367">
    <property type="entry name" value="Thrombospondin_3-like_rpt"/>
</dbReference>
<dbReference type="InterPro" id="IPR000070">
    <property type="entry name" value="Pectinesterase_cat"/>
</dbReference>
<evidence type="ECO:0000256" key="3">
    <source>
        <dbReference type="ARBA" id="ARBA00022837"/>
    </source>
</evidence>